<accession>A0A9X2FEP2</accession>
<keyword evidence="3 4" id="KW-0546">Nucleotide metabolism</keyword>
<dbReference type="EMBL" id="JAMXLR010000091">
    <property type="protein sequence ID" value="MCO6047319.1"/>
    <property type="molecule type" value="Genomic_DNA"/>
</dbReference>
<evidence type="ECO:0000256" key="3">
    <source>
        <dbReference type="ARBA" id="ARBA00023080"/>
    </source>
</evidence>
<comment type="subcellular location">
    <subcellularLocation>
        <location evidence="4">Cytoplasm</location>
    </subcellularLocation>
</comment>
<comment type="cofactor">
    <cofactor evidence="1 4">
        <name>a divalent metal cation</name>
        <dbReference type="ChEBI" id="CHEBI:60240"/>
    </cofactor>
</comment>
<evidence type="ECO:0000313" key="5">
    <source>
        <dbReference type="EMBL" id="MCO6047319.1"/>
    </source>
</evidence>
<comment type="catalytic activity">
    <reaction evidence="4">
        <text>dTTP + H2O = dTMP + diphosphate + H(+)</text>
        <dbReference type="Rhea" id="RHEA:28534"/>
        <dbReference type="ChEBI" id="CHEBI:15377"/>
        <dbReference type="ChEBI" id="CHEBI:15378"/>
        <dbReference type="ChEBI" id="CHEBI:33019"/>
        <dbReference type="ChEBI" id="CHEBI:37568"/>
        <dbReference type="ChEBI" id="CHEBI:63528"/>
        <dbReference type="EC" id="3.6.1.9"/>
    </reaction>
</comment>
<feature type="site" description="Important for substrate specificity" evidence="4">
    <location>
        <position position="82"/>
    </location>
</feature>
<dbReference type="Pfam" id="PF02545">
    <property type="entry name" value="Maf"/>
    <property type="match status" value="1"/>
</dbReference>
<dbReference type="EC" id="3.6.1.9" evidence="4"/>
<keyword evidence="4" id="KW-0963">Cytoplasm</keyword>
<feature type="site" description="Important for substrate specificity" evidence="4">
    <location>
        <position position="16"/>
    </location>
</feature>
<dbReference type="GO" id="GO:0005737">
    <property type="term" value="C:cytoplasm"/>
    <property type="evidence" value="ECO:0007669"/>
    <property type="project" value="UniProtKB-SubCell"/>
</dbReference>
<dbReference type="RefSeq" id="WP_252855431.1">
    <property type="nucleotide sequence ID" value="NZ_JAMXLR010000091.1"/>
</dbReference>
<dbReference type="GO" id="GO:0009117">
    <property type="term" value="P:nucleotide metabolic process"/>
    <property type="evidence" value="ECO:0007669"/>
    <property type="project" value="UniProtKB-KW"/>
</dbReference>
<sequence length="209" mass="22592">MTTPSPELVLASTSPRRQELLRDAGYAFRIVAPDPNAESGVCSSCGPVELVREYALRKGTDVAQKLLAGERETEIVLLAADTVAECQGQILGKPADEEHARRMLQLMRGRQHRVLTGLCLWHLPATGGAAAPIVEVVVTTLKMDAIEDAGIEDYLETGGWEGKAGAFGYQDRLGWIHIEEGSESNVVGLPMERVQQLLTAAQVFTSPRG</sequence>
<comment type="catalytic activity">
    <reaction evidence="4">
        <text>UTP + H2O = UMP + diphosphate + H(+)</text>
        <dbReference type="Rhea" id="RHEA:29395"/>
        <dbReference type="ChEBI" id="CHEBI:15377"/>
        <dbReference type="ChEBI" id="CHEBI:15378"/>
        <dbReference type="ChEBI" id="CHEBI:33019"/>
        <dbReference type="ChEBI" id="CHEBI:46398"/>
        <dbReference type="ChEBI" id="CHEBI:57865"/>
        <dbReference type="EC" id="3.6.1.9"/>
    </reaction>
</comment>
<dbReference type="CDD" id="cd00555">
    <property type="entry name" value="Maf"/>
    <property type="match status" value="1"/>
</dbReference>
<evidence type="ECO:0000256" key="4">
    <source>
        <dbReference type="HAMAP-Rule" id="MF_00528"/>
    </source>
</evidence>
<dbReference type="GO" id="GO:0047429">
    <property type="term" value="F:nucleoside triphosphate diphosphatase activity"/>
    <property type="evidence" value="ECO:0007669"/>
    <property type="project" value="UniProtKB-EC"/>
</dbReference>
<dbReference type="HAMAP" id="MF_00528">
    <property type="entry name" value="Maf"/>
    <property type="match status" value="1"/>
</dbReference>
<dbReference type="PANTHER" id="PTHR43213:SF5">
    <property type="entry name" value="BIFUNCTIONAL DTTP_UTP PYROPHOSPHATASE_METHYLTRANSFERASE PROTEIN-RELATED"/>
    <property type="match status" value="1"/>
</dbReference>
<dbReference type="Proteomes" id="UP001155241">
    <property type="component" value="Unassembled WGS sequence"/>
</dbReference>
<keyword evidence="6" id="KW-1185">Reference proteome</keyword>
<dbReference type="InterPro" id="IPR029001">
    <property type="entry name" value="ITPase-like_fam"/>
</dbReference>
<comment type="similarity">
    <text evidence="4">Belongs to the Maf family. YhdE subfamily.</text>
</comment>
<evidence type="ECO:0000256" key="1">
    <source>
        <dbReference type="ARBA" id="ARBA00001968"/>
    </source>
</evidence>
<evidence type="ECO:0000313" key="6">
    <source>
        <dbReference type="Proteomes" id="UP001155241"/>
    </source>
</evidence>
<reference evidence="5" key="1">
    <citation type="submission" date="2022-06" db="EMBL/GenBank/DDBJ databases">
        <title>Aeoliella straminimaris, a novel planctomycete from sediments.</title>
        <authorList>
            <person name="Vitorino I.R."/>
            <person name="Lage O.M."/>
        </authorList>
    </citation>
    <scope>NUCLEOTIDE SEQUENCE</scope>
    <source>
        <strain evidence="5">ICT_H6.2</strain>
    </source>
</reference>
<dbReference type="AlphaFoldDB" id="A0A9X2FEP2"/>
<keyword evidence="2 4" id="KW-0378">Hydrolase</keyword>
<feature type="site" description="Important for substrate specificity" evidence="4">
    <location>
        <position position="170"/>
    </location>
</feature>
<gene>
    <name evidence="5" type="ORF">NG895_25745</name>
</gene>
<dbReference type="InterPro" id="IPR003697">
    <property type="entry name" value="Maf-like"/>
</dbReference>
<proteinExistence type="inferred from homology"/>
<dbReference type="Gene3D" id="3.90.950.10">
    <property type="match status" value="1"/>
</dbReference>
<comment type="caution">
    <text evidence="5">The sequence shown here is derived from an EMBL/GenBank/DDBJ whole genome shotgun (WGS) entry which is preliminary data.</text>
</comment>
<organism evidence="5 6">
    <name type="scientific">Aeoliella straminimaris</name>
    <dbReference type="NCBI Taxonomy" id="2954799"/>
    <lineage>
        <taxon>Bacteria</taxon>
        <taxon>Pseudomonadati</taxon>
        <taxon>Planctomycetota</taxon>
        <taxon>Planctomycetia</taxon>
        <taxon>Pirellulales</taxon>
        <taxon>Lacipirellulaceae</taxon>
        <taxon>Aeoliella</taxon>
    </lineage>
</organism>
<name>A0A9X2FEP2_9BACT</name>
<comment type="function">
    <text evidence="4">Nucleoside triphosphate pyrophosphatase that hydrolyzes dTTP and UTP. May have a dual role in cell division arrest and in preventing the incorporation of modified nucleotides into cellular nucleic acids.</text>
</comment>
<evidence type="ECO:0000256" key="2">
    <source>
        <dbReference type="ARBA" id="ARBA00022801"/>
    </source>
</evidence>
<dbReference type="PIRSF" id="PIRSF006305">
    <property type="entry name" value="Maf"/>
    <property type="match status" value="1"/>
</dbReference>
<dbReference type="PANTHER" id="PTHR43213">
    <property type="entry name" value="BIFUNCTIONAL DTTP/UTP PYROPHOSPHATASE/METHYLTRANSFERASE PROTEIN-RELATED"/>
    <property type="match status" value="1"/>
</dbReference>
<dbReference type="SUPFAM" id="SSF52972">
    <property type="entry name" value="ITPase-like"/>
    <property type="match status" value="1"/>
</dbReference>
<comment type="caution">
    <text evidence="4">Lacks conserved residue(s) required for the propagation of feature annotation.</text>
</comment>
<feature type="active site" description="Proton acceptor" evidence="4">
    <location>
        <position position="81"/>
    </location>
</feature>
<protein>
    <recommendedName>
        <fullName evidence="4">dTTP/UTP pyrophosphatase</fullName>
        <shortName evidence="4">dTTPase/UTPase</shortName>
        <ecNumber evidence="4">3.6.1.9</ecNumber>
    </recommendedName>
    <alternativeName>
        <fullName evidence="4">Nucleoside triphosphate pyrophosphatase</fullName>
    </alternativeName>
    <alternativeName>
        <fullName evidence="4">Nucleotide pyrophosphatase</fullName>
        <shortName evidence="4">Nucleotide PPase</shortName>
    </alternativeName>
</protein>